<dbReference type="AlphaFoldDB" id="A0A1I3X5W4"/>
<dbReference type="Proteomes" id="UP000199533">
    <property type="component" value="Unassembled WGS sequence"/>
</dbReference>
<keyword evidence="2" id="KW-1185">Reference proteome</keyword>
<protein>
    <submittedName>
        <fullName evidence="1">Uncharacterized protein</fullName>
    </submittedName>
</protein>
<accession>A0A1I3X5W4</accession>
<reference evidence="2" key="1">
    <citation type="submission" date="2016-10" db="EMBL/GenBank/DDBJ databases">
        <authorList>
            <person name="Varghese N."/>
            <person name="Submissions S."/>
        </authorList>
    </citation>
    <scope>NUCLEOTIDE SEQUENCE [LARGE SCALE GENOMIC DNA]</scope>
    <source>
        <strain evidence="2">Nm69</strain>
    </source>
</reference>
<evidence type="ECO:0000313" key="1">
    <source>
        <dbReference type="EMBL" id="SFK14256.1"/>
    </source>
</evidence>
<sequence length="83" mass="9046">MIWSLLQLIIGPIVIDRISASSRQSLKKNSHNISISFNTNTVTQVSIAQTKIIKIDAGKATYLLLAGDLLSAGYGGIAHFRKY</sequence>
<evidence type="ECO:0000313" key="2">
    <source>
        <dbReference type="Proteomes" id="UP000199533"/>
    </source>
</evidence>
<name>A0A1I3X5W4_9PROT</name>
<gene>
    <name evidence="1" type="ORF">SAMN05216302_1001104</name>
</gene>
<organism evidence="1 2">
    <name type="scientific">Nitrosomonas aestuarii</name>
    <dbReference type="NCBI Taxonomy" id="52441"/>
    <lineage>
        <taxon>Bacteria</taxon>
        <taxon>Pseudomonadati</taxon>
        <taxon>Pseudomonadota</taxon>
        <taxon>Betaproteobacteria</taxon>
        <taxon>Nitrosomonadales</taxon>
        <taxon>Nitrosomonadaceae</taxon>
        <taxon>Nitrosomonas</taxon>
    </lineage>
</organism>
<dbReference type="EMBL" id="FOSP01000001">
    <property type="protein sequence ID" value="SFK14256.1"/>
    <property type="molecule type" value="Genomic_DNA"/>
</dbReference>
<proteinExistence type="predicted"/>